<feature type="domain" description="Phospholipid/glycerol acyltransferase" evidence="4">
    <location>
        <begin position="36"/>
        <end position="166"/>
    </location>
</feature>
<evidence type="ECO:0000313" key="6">
    <source>
        <dbReference type="Proteomes" id="UP001152872"/>
    </source>
</evidence>
<dbReference type="CDD" id="cd07989">
    <property type="entry name" value="LPLAT_AGPAT-like"/>
    <property type="match status" value="1"/>
</dbReference>
<name>A0A9X4M746_9CYAN</name>
<evidence type="ECO:0000256" key="2">
    <source>
        <dbReference type="ARBA" id="ARBA00023315"/>
    </source>
</evidence>
<feature type="transmembrane region" description="Helical" evidence="3">
    <location>
        <begin position="7"/>
        <end position="24"/>
    </location>
</feature>
<dbReference type="GO" id="GO:0003841">
    <property type="term" value="F:1-acylglycerol-3-phosphate O-acyltransferase activity"/>
    <property type="evidence" value="ECO:0007669"/>
    <property type="project" value="TreeGrafter"/>
</dbReference>
<dbReference type="SMART" id="SM00563">
    <property type="entry name" value="PlsC"/>
    <property type="match status" value="1"/>
</dbReference>
<evidence type="ECO:0000259" key="4">
    <source>
        <dbReference type="SMART" id="SM00563"/>
    </source>
</evidence>
<dbReference type="GO" id="GO:0006654">
    <property type="term" value="P:phosphatidic acid biosynthetic process"/>
    <property type="evidence" value="ECO:0007669"/>
    <property type="project" value="TreeGrafter"/>
</dbReference>
<keyword evidence="3" id="KW-1133">Transmembrane helix</keyword>
<dbReference type="PANTHER" id="PTHR10434">
    <property type="entry name" value="1-ACYL-SN-GLYCEROL-3-PHOSPHATE ACYLTRANSFERASE"/>
    <property type="match status" value="1"/>
</dbReference>
<evidence type="ECO:0000256" key="1">
    <source>
        <dbReference type="ARBA" id="ARBA00022679"/>
    </source>
</evidence>
<dbReference type="InterPro" id="IPR002123">
    <property type="entry name" value="Plipid/glycerol_acylTrfase"/>
</dbReference>
<protein>
    <submittedName>
        <fullName evidence="5">Lysophospholipid acyltransferase family protein</fullName>
    </submittedName>
</protein>
<sequence>MRLILNVIFYLTAKIIVLVLGLRIRHRERLPTNGPAIIVANHNSHLDTIVLFSLFPLSMMRHLRPLANEQYFLNQNPCLAWFARHILHIIPVSSDANAGSCCDRHGAHRNFFKSCATALAEKQILILYPEGTRGTPEHLSEFRTGIVHLAKLNPDVPIVPIFLHGLGKALPKGDFLIVPLLCWICIGESMYWNGQKQGFLQQLSDRIQALSDERMLSF</sequence>
<evidence type="ECO:0000256" key="3">
    <source>
        <dbReference type="SAM" id="Phobius"/>
    </source>
</evidence>
<dbReference type="AlphaFoldDB" id="A0A9X4M746"/>
<dbReference type="PANTHER" id="PTHR10434:SF11">
    <property type="entry name" value="1-ACYL-SN-GLYCEROL-3-PHOSPHATE ACYLTRANSFERASE"/>
    <property type="match status" value="1"/>
</dbReference>
<dbReference type="SUPFAM" id="SSF69593">
    <property type="entry name" value="Glycerol-3-phosphate (1)-acyltransferase"/>
    <property type="match status" value="1"/>
</dbReference>
<evidence type="ECO:0000313" key="5">
    <source>
        <dbReference type="EMBL" id="MDG3493998.1"/>
    </source>
</evidence>
<dbReference type="RefSeq" id="WP_009626057.1">
    <property type="nucleotide sequence ID" value="NZ_VBTY01000029.1"/>
</dbReference>
<keyword evidence="1" id="KW-0808">Transferase</keyword>
<gene>
    <name evidence="5" type="ORF">FEV09_05445</name>
</gene>
<keyword evidence="3" id="KW-0812">Transmembrane</keyword>
<keyword evidence="2 5" id="KW-0012">Acyltransferase</keyword>
<accession>A0A9X4M746</accession>
<dbReference type="Pfam" id="PF01553">
    <property type="entry name" value="Acyltransferase"/>
    <property type="match status" value="1"/>
</dbReference>
<dbReference type="Proteomes" id="UP001152872">
    <property type="component" value="Unassembled WGS sequence"/>
</dbReference>
<keyword evidence="6" id="KW-1185">Reference proteome</keyword>
<dbReference type="EMBL" id="VBTY01000029">
    <property type="protein sequence ID" value="MDG3493998.1"/>
    <property type="molecule type" value="Genomic_DNA"/>
</dbReference>
<proteinExistence type="predicted"/>
<comment type="caution">
    <text evidence="5">The sequence shown here is derived from an EMBL/GenBank/DDBJ whole genome shotgun (WGS) entry which is preliminary data.</text>
</comment>
<keyword evidence="3" id="KW-0472">Membrane</keyword>
<reference evidence="5" key="1">
    <citation type="submission" date="2019-05" db="EMBL/GenBank/DDBJ databases">
        <title>Whole genome sequencing of Pseudanabaena catenata USMAC16.</title>
        <authorList>
            <person name="Khan Z."/>
            <person name="Omar W.M."/>
            <person name="Convey P."/>
            <person name="Merican F."/>
            <person name="Najimudin N."/>
        </authorList>
    </citation>
    <scope>NUCLEOTIDE SEQUENCE</scope>
    <source>
        <strain evidence="5">USMAC16</strain>
    </source>
</reference>
<organism evidence="5 6">
    <name type="scientific">Pseudanabaena catenata USMAC16</name>
    <dbReference type="NCBI Taxonomy" id="1855837"/>
    <lineage>
        <taxon>Bacteria</taxon>
        <taxon>Bacillati</taxon>
        <taxon>Cyanobacteriota</taxon>
        <taxon>Cyanophyceae</taxon>
        <taxon>Pseudanabaenales</taxon>
        <taxon>Pseudanabaenaceae</taxon>
        <taxon>Pseudanabaena</taxon>
    </lineage>
</organism>